<dbReference type="EMBL" id="SEOQ01000638">
    <property type="protein sequence ID" value="TFY59116.1"/>
    <property type="molecule type" value="Genomic_DNA"/>
</dbReference>
<evidence type="ECO:0000259" key="5">
    <source>
        <dbReference type="PROSITE" id="PS51746"/>
    </source>
</evidence>
<protein>
    <recommendedName>
        <fullName evidence="5">PPM-type phosphatase domain-containing protein</fullName>
    </recommendedName>
</protein>
<dbReference type="InterPro" id="IPR015655">
    <property type="entry name" value="PP2C"/>
</dbReference>
<dbReference type="SUPFAM" id="SSF81606">
    <property type="entry name" value="PP2C-like"/>
    <property type="match status" value="1"/>
</dbReference>
<dbReference type="PROSITE" id="PS01032">
    <property type="entry name" value="PPM_1"/>
    <property type="match status" value="1"/>
</dbReference>
<evidence type="ECO:0000256" key="3">
    <source>
        <dbReference type="ARBA" id="ARBA00022912"/>
    </source>
</evidence>
<dbReference type="Gene3D" id="3.60.40.10">
    <property type="entry name" value="PPM-type phosphatase domain"/>
    <property type="match status" value="1"/>
</dbReference>
<dbReference type="Proteomes" id="UP000298327">
    <property type="component" value="Unassembled WGS sequence"/>
</dbReference>
<keyword evidence="2 4" id="KW-0378">Hydrolase</keyword>
<comment type="similarity">
    <text evidence="4">Belongs to the PP2C family.</text>
</comment>
<dbReference type="PANTHER" id="PTHR13832:SF792">
    <property type="entry name" value="GM14286P"/>
    <property type="match status" value="1"/>
</dbReference>
<keyword evidence="3 4" id="KW-0904">Protein phosphatase</keyword>
<dbReference type="InterPro" id="IPR001932">
    <property type="entry name" value="PPM-type_phosphatase-like_dom"/>
</dbReference>
<dbReference type="GO" id="GO:0046872">
    <property type="term" value="F:metal ion binding"/>
    <property type="evidence" value="ECO:0007669"/>
    <property type="project" value="UniProtKB-KW"/>
</dbReference>
<comment type="caution">
    <text evidence="6">The sequence shown here is derived from an EMBL/GenBank/DDBJ whole genome shotgun (WGS) entry which is preliminary data.</text>
</comment>
<dbReference type="InterPro" id="IPR000222">
    <property type="entry name" value="PP2C_BS"/>
</dbReference>
<dbReference type="InterPro" id="IPR036457">
    <property type="entry name" value="PPM-type-like_dom_sf"/>
</dbReference>
<keyword evidence="1" id="KW-0479">Metal-binding</keyword>
<dbReference type="SMART" id="SM00332">
    <property type="entry name" value="PP2Cc"/>
    <property type="match status" value="1"/>
</dbReference>
<evidence type="ECO:0000313" key="6">
    <source>
        <dbReference type="EMBL" id="TFY59116.1"/>
    </source>
</evidence>
<evidence type="ECO:0000313" key="7">
    <source>
        <dbReference type="Proteomes" id="UP000298327"/>
    </source>
</evidence>
<dbReference type="PANTHER" id="PTHR13832">
    <property type="entry name" value="PROTEIN PHOSPHATASE 2C"/>
    <property type="match status" value="1"/>
</dbReference>
<evidence type="ECO:0000256" key="2">
    <source>
        <dbReference type="ARBA" id="ARBA00022801"/>
    </source>
</evidence>
<evidence type="ECO:0000256" key="4">
    <source>
        <dbReference type="RuleBase" id="RU003465"/>
    </source>
</evidence>
<reference evidence="6 7" key="1">
    <citation type="submission" date="2019-02" db="EMBL/GenBank/DDBJ databases">
        <title>Genome sequencing of the rare red list fungi Dentipellis fragilis.</title>
        <authorList>
            <person name="Buettner E."/>
            <person name="Kellner H."/>
        </authorList>
    </citation>
    <scope>NUCLEOTIDE SEQUENCE [LARGE SCALE GENOMIC DNA]</scope>
    <source>
        <strain evidence="6 7">DSM 105465</strain>
    </source>
</reference>
<proteinExistence type="inferred from homology"/>
<feature type="domain" description="PPM-type phosphatase" evidence="5">
    <location>
        <begin position="72"/>
        <end position="427"/>
    </location>
</feature>
<dbReference type="CDD" id="cd00143">
    <property type="entry name" value="PP2Cc"/>
    <property type="match status" value="1"/>
</dbReference>
<dbReference type="Pfam" id="PF00481">
    <property type="entry name" value="PP2C"/>
    <property type="match status" value="1"/>
</dbReference>
<dbReference type="AlphaFoldDB" id="A0A4Y9Y981"/>
<dbReference type="STRING" id="205917.A0A4Y9Y981"/>
<dbReference type="OrthoDB" id="420076at2759"/>
<gene>
    <name evidence="6" type="ORF">EVG20_g7903</name>
</gene>
<sequence>MHVVSLPSANPAEHRRALDEVSDFASTDMGRGGPARWTYRVLTEPHLSAELRRHAHPYSANGVDGITFQPSPIHEFRNQDRSRVEHWPMHGGTWVFAAIFDGHVGHHTVDHAAQAIPAMVKHALDSYLRSSSRTAYAPERISGILSDAIVRFDNSITEAFINLFPGGPSTLQRMTEGQIRQIVDDRASGGRNYMTAVRCLQGTTALLTLTDPSKSNLWIANLGDSQAVLAGRNPSGQWGVNFATTLHDGDNHHELHRLRHEHPGERDCARDNRVIGFLGPTRSVGDTWLKVPALYSQRVLLSMRHEWNVDRPEHYISRIRSPPYVSNEPDVQHLPLPRGSRGRDLALIMCSDGLPDLYSRLSRRDAASHWARVVGRSLDARSPAPNLALLLLRDALGGDDVRLVSQYLTVEMDEKWTDDVTIIVQRF</sequence>
<name>A0A4Y9Y981_9AGAM</name>
<dbReference type="PROSITE" id="PS51746">
    <property type="entry name" value="PPM_2"/>
    <property type="match status" value="1"/>
</dbReference>
<accession>A0A4Y9Y981</accession>
<dbReference type="GO" id="GO:0004722">
    <property type="term" value="F:protein serine/threonine phosphatase activity"/>
    <property type="evidence" value="ECO:0007669"/>
    <property type="project" value="InterPro"/>
</dbReference>
<organism evidence="6 7">
    <name type="scientific">Dentipellis fragilis</name>
    <dbReference type="NCBI Taxonomy" id="205917"/>
    <lineage>
        <taxon>Eukaryota</taxon>
        <taxon>Fungi</taxon>
        <taxon>Dikarya</taxon>
        <taxon>Basidiomycota</taxon>
        <taxon>Agaricomycotina</taxon>
        <taxon>Agaricomycetes</taxon>
        <taxon>Russulales</taxon>
        <taxon>Hericiaceae</taxon>
        <taxon>Dentipellis</taxon>
    </lineage>
</organism>
<keyword evidence="7" id="KW-1185">Reference proteome</keyword>
<evidence type="ECO:0000256" key="1">
    <source>
        <dbReference type="ARBA" id="ARBA00022723"/>
    </source>
</evidence>